<organism evidence="2 3">
    <name type="scientific">Agaricus bisporus var. burnettii</name>
    <dbReference type="NCBI Taxonomy" id="192524"/>
    <lineage>
        <taxon>Eukaryota</taxon>
        <taxon>Fungi</taxon>
        <taxon>Dikarya</taxon>
        <taxon>Basidiomycota</taxon>
        <taxon>Agaricomycotina</taxon>
        <taxon>Agaricomycetes</taxon>
        <taxon>Agaricomycetidae</taxon>
        <taxon>Agaricales</taxon>
        <taxon>Agaricineae</taxon>
        <taxon>Agaricaceae</taxon>
        <taxon>Agaricus</taxon>
    </lineage>
</organism>
<protein>
    <submittedName>
        <fullName evidence="2">Uncharacterized protein</fullName>
    </submittedName>
</protein>
<keyword evidence="1" id="KW-1133">Transmembrane helix</keyword>
<sequence>MAHNLHSIPPLFGGYPTQTDFIPSIIITVLHVLLLPLFIYRCCHKSSRTVVLNGMIAFAIERSIAFGLRTALTFVPRSEEALNDIEGALEYMQTTIFMAMLPIAQDLAMLIRTILVNATYGSEIAKDIPQLQEYSQHPSPSDAESITKMDWKDDGISTTNTFFAKSEWSFSGSTAVTRYDDEELDDDQPRLRFWFRRMHDGMTISFLAVLAIGSAGSCLTIIQRNDPLKSRRNQILRYVAASLSVATLLFMNALVIWARINVPRLNKKATRYVFLISLLLIIPTLYRISIMSQHTTSYYSSEPSSQNDLSSKLVFYFINVLPEWAAVLLCVSINVRKVFQTGLNGDSRWWDETQKEKEKRVMKEREKELRRGDRLVSTPVISMLSRGRIATPLISS</sequence>
<feature type="transmembrane region" description="Helical" evidence="1">
    <location>
        <begin position="235"/>
        <end position="260"/>
    </location>
</feature>
<keyword evidence="1" id="KW-0472">Membrane</keyword>
<accession>A0A8H7F9C6</accession>
<evidence type="ECO:0000256" key="1">
    <source>
        <dbReference type="SAM" id="Phobius"/>
    </source>
</evidence>
<feature type="transmembrane region" description="Helical" evidence="1">
    <location>
        <begin position="272"/>
        <end position="293"/>
    </location>
</feature>
<reference evidence="2 3" key="1">
    <citation type="journal article" name="Sci. Rep.">
        <title>Telomere-to-telomere assembled and centromere annotated genomes of the two main subspecies of the button mushroom Agaricus bisporus reveal especially polymorphic chromosome ends.</title>
        <authorList>
            <person name="Sonnenberg A.S.M."/>
            <person name="Sedaghat-Telgerd N."/>
            <person name="Lavrijssen B."/>
            <person name="Ohm R.A."/>
            <person name="Hendrickx P.M."/>
            <person name="Scholtmeijer K."/>
            <person name="Baars J.J.P."/>
            <person name="van Peer A."/>
        </authorList>
    </citation>
    <scope>NUCLEOTIDE SEQUENCE [LARGE SCALE GENOMIC DNA]</scope>
    <source>
        <strain evidence="2 3">H119_p4</strain>
    </source>
</reference>
<evidence type="ECO:0000313" key="2">
    <source>
        <dbReference type="EMBL" id="KAF7783009.1"/>
    </source>
</evidence>
<keyword evidence="1" id="KW-0812">Transmembrane</keyword>
<dbReference type="Proteomes" id="UP000629468">
    <property type="component" value="Unassembled WGS sequence"/>
</dbReference>
<dbReference type="AlphaFoldDB" id="A0A8H7F9C6"/>
<name>A0A8H7F9C6_AGABI</name>
<gene>
    <name evidence="2" type="ORF">Agabi119p4_2385</name>
</gene>
<feature type="transmembrane region" description="Helical" evidence="1">
    <location>
        <begin position="313"/>
        <end position="335"/>
    </location>
</feature>
<feature type="transmembrane region" description="Helical" evidence="1">
    <location>
        <begin position="202"/>
        <end position="223"/>
    </location>
</feature>
<feature type="transmembrane region" description="Helical" evidence="1">
    <location>
        <begin position="21"/>
        <end position="40"/>
    </location>
</feature>
<comment type="caution">
    <text evidence="2">The sequence shown here is derived from an EMBL/GenBank/DDBJ whole genome shotgun (WGS) entry which is preliminary data.</text>
</comment>
<proteinExistence type="predicted"/>
<dbReference type="EMBL" id="JABXXO010000003">
    <property type="protein sequence ID" value="KAF7783009.1"/>
    <property type="molecule type" value="Genomic_DNA"/>
</dbReference>
<evidence type="ECO:0000313" key="3">
    <source>
        <dbReference type="Proteomes" id="UP000629468"/>
    </source>
</evidence>